<feature type="domain" description="Transposase IS200-like" evidence="1">
    <location>
        <begin position="14"/>
        <end position="121"/>
    </location>
</feature>
<protein>
    <submittedName>
        <fullName evidence="2">REP element-mobilizing transposase RayT</fullName>
    </submittedName>
</protein>
<dbReference type="GO" id="GO:0043565">
    <property type="term" value="F:sequence-specific DNA binding"/>
    <property type="evidence" value="ECO:0007669"/>
    <property type="project" value="TreeGrafter"/>
</dbReference>
<dbReference type="Gene3D" id="3.30.70.1290">
    <property type="entry name" value="Transposase IS200-like"/>
    <property type="match status" value="1"/>
</dbReference>
<evidence type="ECO:0000313" key="3">
    <source>
        <dbReference type="Proteomes" id="UP000295729"/>
    </source>
</evidence>
<gene>
    <name evidence="2" type="ORF">C8D85_1935</name>
</gene>
<sequence>MKGYSQLRKGRISNTSTIYHLTFATMNRTPYFGDFYRARAMVKALKYCDDQEWSKTVAFIVMPDHVHWLVQPFSKEISELVRVVKEFTCKHHLVKWQRNFYDRGMRSNEETVETARYIIANPKRAKIVHHVGQYSHWDCIFL</sequence>
<dbReference type="SMART" id="SM01321">
    <property type="entry name" value="Y1_Tnp"/>
    <property type="match status" value="1"/>
</dbReference>
<comment type="caution">
    <text evidence="2">The sequence shown here is derived from an EMBL/GenBank/DDBJ whole genome shotgun (WGS) entry which is preliminary data.</text>
</comment>
<evidence type="ECO:0000313" key="2">
    <source>
        <dbReference type="EMBL" id="TDR13062.1"/>
    </source>
</evidence>
<dbReference type="GO" id="GO:0004803">
    <property type="term" value="F:transposase activity"/>
    <property type="evidence" value="ECO:0007669"/>
    <property type="project" value="InterPro"/>
</dbReference>
<dbReference type="AlphaFoldDB" id="A0A4R6X2F3"/>
<dbReference type="PANTHER" id="PTHR36966:SF1">
    <property type="entry name" value="REP-ASSOCIATED TYROSINE TRANSPOSASE"/>
    <property type="match status" value="1"/>
</dbReference>
<dbReference type="NCBIfam" id="NF047646">
    <property type="entry name" value="REP_Tyr_transpos"/>
    <property type="match status" value="1"/>
</dbReference>
<dbReference type="RefSeq" id="WP_162847565.1">
    <property type="nucleotide sequence ID" value="NZ_SNZA01000003.1"/>
</dbReference>
<dbReference type="InterPro" id="IPR002686">
    <property type="entry name" value="Transposase_17"/>
</dbReference>
<dbReference type="SUPFAM" id="SSF143422">
    <property type="entry name" value="Transposase IS200-like"/>
    <property type="match status" value="1"/>
</dbReference>
<organism evidence="2 3">
    <name type="scientific">Marinomonas communis</name>
    <dbReference type="NCBI Taxonomy" id="28254"/>
    <lineage>
        <taxon>Bacteria</taxon>
        <taxon>Pseudomonadati</taxon>
        <taxon>Pseudomonadota</taxon>
        <taxon>Gammaproteobacteria</taxon>
        <taxon>Oceanospirillales</taxon>
        <taxon>Oceanospirillaceae</taxon>
        <taxon>Marinomonas</taxon>
    </lineage>
</organism>
<dbReference type="GO" id="GO:0006313">
    <property type="term" value="P:DNA transposition"/>
    <property type="evidence" value="ECO:0007669"/>
    <property type="project" value="InterPro"/>
</dbReference>
<dbReference type="InterPro" id="IPR052715">
    <property type="entry name" value="RAYT_transposase"/>
</dbReference>
<reference evidence="2 3" key="1">
    <citation type="submission" date="2019-03" db="EMBL/GenBank/DDBJ databases">
        <title>Genomic Encyclopedia of Type Strains, Phase IV (KMG-IV): sequencing the most valuable type-strain genomes for metagenomic binning, comparative biology and taxonomic classification.</title>
        <authorList>
            <person name="Goeker M."/>
        </authorList>
    </citation>
    <scope>NUCLEOTIDE SEQUENCE [LARGE SCALE GENOMIC DNA]</scope>
    <source>
        <strain evidence="2 3">DSM 5604</strain>
    </source>
</reference>
<evidence type="ECO:0000259" key="1">
    <source>
        <dbReference type="SMART" id="SM01321"/>
    </source>
</evidence>
<dbReference type="InterPro" id="IPR036515">
    <property type="entry name" value="Transposase_17_sf"/>
</dbReference>
<keyword evidence="3" id="KW-1185">Reference proteome</keyword>
<dbReference type="Proteomes" id="UP000295729">
    <property type="component" value="Unassembled WGS sequence"/>
</dbReference>
<dbReference type="EMBL" id="SNZA01000003">
    <property type="protein sequence ID" value="TDR13062.1"/>
    <property type="molecule type" value="Genomic_DNA"/>
</dbReference>
<proteinExistence type="predicted"/>
<dbReference type="PANTHER" id="PTHR36966">
    <property type="entry name" value="REP-ASSOCIATED TYROSINE TRANSPOSASE"/>
    <property type="match status" value="1"/>
</dbReference>
<dbReference type="Pfam" id="PF01797">
    <property type="entry name" value="Y1_Tnp"/>
    <property type="match status" value="1"/>
</dbReference>
<name>A0A4R6X2F3_9GAMM</name>
<accession>A0A4R6X2F3</accession>